<evidence type="ECO:0000313" key="2">
    <source>
        <dbReference type="EMBL" id="OIQ90006.1"/>
    </source>
</evidence>
<evidence type="ECO:0000256" key="1">
    <source>
        <dbReference type="SAM" id="Phobius"/>
    </source>
</evidence>
<keyword evidence="1" id="KW-1133">Transmembrane helix</keyword>
<name>A0A1J5R218_9ZZZZ</name>
<sequence length="200" mass="21938">MAASRPTFLVFIRRNAIGVGCGALCLVLAVLSYFRFVAQQDAESKLDDRSSEAERIIENVKNSAQLREQVAKMKASVATIEGRLVHASDLATNLQYFYKVEADTKTTLNDLRQDPLLPLPKGKKAPEVPYTPISYSLTVQGDFPHLLAFLGELENGPHYCVIRSATFSPKSPLSEDAPAGGPRTHDLTLALKLDLLGLRQ</sequence>
<keyword evidence="1" id="KW-0812">Transmembrane</keyword>
<dbReference type="InterPro" id="IPR014717">
    <property type="entry name" value="Transl_elong_EF1B/ribsomal_bS6"/>
</dbReference>
<proteinExistence type="predicted"/>
<accession>A0A1J5R218</accession>
<dbReference type="AlphaFoldDB" id="A0A1J5R218"/>
<evidence type="ECO:0008006" key="3">
    <source>
        <dbReference type="Google" id="ProtNLM"/>
    </source>
</evidence>
<keyword evidence="1" id="KW-0472">Membrane</keyword>
<protein>
    <recommendedName>
        <fullName evidence="3">Pilus assembly protein, PilO</fullName>
    </recommendedName>
</protein>
<feature type="transmembrane region" description="Helical" evidence="1">
    <location>
        <begin position="16"/>
        <end position="36"/>
    </location>
</feature>
<comment type="caution">
    <text evidence="2">The sequence shown here is derived from an EMBL/GenBank/DDBJ whole genome shotgun (WGS) entry which is preliminary data.</text>
</comment>
<reference evidence="2" key="1">
    <citation type="submission" date="2016-10" db="EMBL/GenBank/DDBJ databases">
        <title>Sequence of Gallionella enrichment culture.</title>
        <authorList>
            <person name="Poehlein A."/>
            <person name="Muehling M."/>
            <person name="Daniel R."/>
        </authorList>
    </citation>
    <scope>NUCLEOTIDE SEQUENCE</scope>
</reference>
<organism evidence="2">
    <name type="scientific">mine drainage metagenome</name>
    <dbReference type="NCBI Taxonomy" id="410659"/>
    <lineage>
        <taxon>unclassified sequences</taxon>
        <taxon>metagenomes</taxon>
        <taxon>ecological metagenomes</taxon>
    </lineage>
</organism>
<dbReference type="EMBL" id="MLJW01000308">
    <property type="protein sequence ID" value="OIQ90006.1"/>
    <property type="molecule type" value="Genomic_DNA"/>
</dbReference>
<gene>
    <name evidence="2" type="ORF">GALL_280960</name>
</gene>
<dbReference type="Gene3D" id="3.30.70.60">
    <property type="match status" value="1"/>
</dbReference>